<gene>
    <name evidence="1" type="ORF">ZBT109_0849</name>
</gene>
<dbReference type="EMBL" id="AP018933">
    <property type="protein sequence ID" value="BBG29625.1"/>
    <property type="molecule type" value="Genomic_DNA"/>
</dbReference>
<reference evidence="1 2" key="1">
    <citation type="submission" date="2018-09" db="EMBL/GenBank/DDBJ databases">
        <title>Zymobacter palmae IAM14233 (=T109) whole genome analysis.</title>
        <authorList>
            <person name="Yanase H."/>
        </authorList>
    </citation>
    <scope>NUCLEOTIDE SEQUENCE [LARGE SCALE GENOMIC DNA]</scope>
    <source>
        <strain evidence="1 2">IAM14233</strain>
    </source>
</reference>
<name>A0A348HDC3_9GAMM</name>
<accession>A0A348HDC3</accession>
<dbReference type="Proteomes" id="UP000267342">
    <property type="component" value="Chromosome"/>
</dbReference>
<protein>
    <submittedName>
        <fullName evidence="1">Uncharacterized protein</fullName>
    </submittedName>
</protein>
<evidence type="ECO:0000313" key="2">
    <source>
        <dbReference type="Proteomes" id="UP000267342"/>
    </source>
</evidence>
<sequence length="36" mass="3905">MKNTSSVRLTMSPLLKLLDVIGKTVRAAFVAVQCGR</sequence>
<keyword evidence="2" id="KW-1185">Reference proteome</keyword>
<dbReference type="AlphaFoldDB" id="A0A348HDC3"/>
<evidence type="ECO:0000313" key="1">
    <source>
        <dbReference type="EMBL" id="BBG29625.1"/>
    </source>
</evidence>
<dbReference type="KEGG" id="zpl:ZBT109_0849"/>
<proteinExistence type="predicted"/>
<organism evidence="1 2">
    <name type="scientific">Zymobacter palmae</name>
    <dbReference type="NCBI Taxonomy" id="33074"/>
    <lineage>
        <taxon>Bacteria</taxon>
        <taxon>Pseudomonadati</taxon>
        <taxon>Pseudomonadota</taxon>
        <taxon>Gammaproteobacteria</taxon>
        <taxon>Oceanospirillales</taxon>
        <taxon>Halomonadaceae</taxon>
        <taxon>Zymobacter group</taxon>
        <taxon>Zymobacter</taxon>
    </lineage>
</organism>